<comment type="caution">
    <text evidence="1">The sequence shown here is derived from an EMBL/GenBank/DDBJ whole genome shotgun (WGS) entry which is preliminary data.</text>
</comment>
<dbReference type="Proteomes" id="UP001206925">
    <property type="component" value="Unassembled WGS sequence"/>
</dbReference>
<gene>
    <name evidence="1" type="ORF">M8C21_009732</name>
</gene>
<accession>A0AAD5BWX8</accession>
<organism evidence="1 2">
    <name type="scientific">Ambrosia artemisiifolia</name>
    <name type="common">Common ragweed</name>
    <dbReference type="NCBI Taxonomy" id="4212"/>
    <lineage>
        <taxon>Eukaryota</taxon>
        <taxon>Viridiplantae</taxon>
        <taxon>Streptophyta</taxon>
        <taxon>Embryophyta</taxon>
        <taxon>Tracheophyta</taxon>
        <taxon>Spermatophyta</taxon>
        <taxon>Magnoliopsida</taxon>
        <taxon>eudicotyledons</taxon>
        <taxon>Gunneridae</taxon>
        <taxon>Pentapetalae</taxon>
        <taxon>asterids</taxon>
        <taxon>campanulids</taxon>
        <taxon>Asterales</taxon>
        <taxon>Asteraceae</taxon>
        <taxon>Asteroideae</taxon>
        <taxon>Heliantheae alliance</taxon>
        <taxon>Heliantheae</taxon>
        <taxon>Ambrosia</taxon>
    </lineage>
</organism>
<sequence length="257" mass="29638">MKRLYRRSWVNQARHQRSAYLRLKALGYSNGEVASTHDPCTQYHSPPLKLLRLINQLVSVSTNHYEVDVFFTPRELLRYKSQEGATVLLLVWDDKTPQSTQLRDGFLAFCNLLIERFETQLSTPAPTQSTKLIPLGLFNGHQVEYKWFFYDQTTWMTYRGCKRNDLSANTFGRVSAYHEFVKEDEESKMLCVQDMSQIAQTSLNIGGQLVASRAAQTRIADHQTIYHVLNQEDQTFCRCRSNGLLVLYAFYDQGAGS</sequence>
<protein>
    <submittedName>
        <fullName evidence="1">Uncharacterized protein</fullName>
    </submittedName>
</protein>
<dbReference type="EMBL" id="JAMZMK010010489">
    <property type="protein sequence ID" value="KAI7731253.1"/>
    <property type="molecule type" value="Genomic_DNA"/>
</dbReference>
<evidence type="ECO:0000313" key="2">
    <source>
        <dbReference type="Proteomes" id="UP001206925"/>
    </source>
</evidence>
<name>A0AAD5BWX8_AMBAR</name>
<keyword evidence="2" id="KW-1185">Reference proteome</keyword>
<proteinExistence type="predicted"/>
<dbReference type="AlphaFoldDB" id="A0AAD5BWX8"/>
<reference evidence="1" key="1">
    <citation type="submission" date="2022-06" db="EMBL/GenBank/DDBJ databases">
        <title>Uncovering the hologenomic basis of an extraordinary plant invasion.</title>
        <authorList>
            <person name="Bieker V.C."/>
            <person name="Martin M.D."/>
            <person name="Gilbert T."/>
            <person name="Hodgins K."/>
            <person name="Battlay P."/>
            <person name="Petersen B."/>
            <person name="Wilson J."/>
        </authorList>
    </citation>
    <scope>NUCLEOTIDE SEQUENCE</scope>
    <source>
        <strain evidence="1">AA19_3_7</strain>
        <tissue evidence="1">Leaf</tissue>
    </source>
</reference>
<evidence type="ECO:0000313" key="1">
    <source>
        <dbReference type="EMBL" id="KAI7731253.1"/>
    </source>
</evidence>